<evidence type="ECO:0000313" key="3">
    <source>
        <dbReference type="Proteomes" id="UP000765509"/>
    </source>
</evidence>
<dbReference type="AlphaFoldDB" id="A0A9Q3CFY3"/>
<dbReference type="Proteomes" id="UP000765509">
    <property type="component" value="Unassembled WGS sequence"/>
</dbReference>
<gene>
    <name evidence="2" type="ORF">O181_021686</name>
</gene>
<dbReference type="EMBL" id="AVOT02006592">
    <property type="protein sequence ID" value="MBW0481971.1"/>
    <property type="molecule type" value="Genomic_DNA"/>
</dbReference>
<evidence type="ECO:0000313" key="2">
    <source>
        <dbReference type="EMBL" id="MBW0481971.1"/>
    </source>
</evidence>
<sequence>MNSTRAGRNYSIQSNGSGQGHSSHKSKRHKFQPRGEEQVKDTKPSTTSQRLATTIETLIESPEAKITAITVVRTESFPTCHNRDIHVSVEELVYGSKATGVGTSDNYLDRHH</sequence>
<feature type="compositionally biased region" description="Basic residues" evidence="1">
    <location>
        <begin position="22"/>
        <end position="32"/>
    </location>
</feature>
<proteinExistence type="predicted"/>
<feature type="region of interest" description="Disordered" evidence="1">
    <location>
        <begin position="1"/>
        <end position="50"/>
    </location>
</feature>
<protein>
    <submittedName>
        <fullName evidence="2">Uncharacterized protein</fullName>
    </submittedName>
</protein>
<name>A0A9Q3CFY3_9BASI</name>
<reference evidence="2" key="1">
    <citation type="submission" date="2021-03" db="EMBL/GenBank/DDBJ databases">
        <title>Draft genome sequence of rust myrtle Austropuccinia psidii MF-1, a brazilian biotype.</title>
        <authorList>
            <person name="Quecine M.C."/>
            <person name="Pachon D.M.R."/>
            <person name="Bonatelli M.L."/>
            <person name="Correr F.H."/>
            <person name="Franceschini L.M."/>
            <person name="Leite T.F."/>
            <person name="Margarido G.R.A."/>
            <person name="Almeida C.A."/>
            <person name="Ferrarezi J.A."/>
            <person name="Labate C.A."/>
        </authorList>
    </citation>
    <scope>NUCLEOTIDE SEQUENCE</scope>
    <source>
        <strain evidence="2">MF-1</strain>
    </source>
</reference>
<comment type="caution">
    <text evidence="2">The sequence shown here is derived from an EMBL/GenBank/DDBJ whole genome shotgun (WGS) entry which is preliminary data.</text>
</comment>
<evidence type="ECO:0000256" key="1">
    <source>
        <dbReference type="SAM" id="MobiDB-lite"/>
    </source>
</evidence>
<feature type="compositionally biased region" description="Basic and acidic residues" evidence="1">
    <location>
        <begin position="33"/>
        <end position="43"/>
    </location>
</feature>
<organism evidence="2 3">
    <name type="scientific">Austropuccinia psidii MF-1</name>
    <dbReference type="NCBI Taxonomy" id="1389203"/>
    <lineage>
        <taxon>Eukaryota</taxon>
        <taxon>Fungi</taxon>
        <taxon>Dikarya</taxon>
        <taxon>Basidiomycota</taxon>
        <taxon>Pucciniomycotina</taxon>
        <taxon>Pucciniomycetes</taxon>
        <taxon>Pucciniales</taxon>
        <taxon>Sphaerophragmiaceae</taxon>
        <taxon>Austropuccinia</taxon>
    </lineage>
</organism>
<keyword evidence="3" id="KW-1185">Reference proteome</keyword>
<accession>A0A9Q3CFY3</accession>